<feature type="transmembrane region" description="Helical" evidence="8">
    <location>
        <begin position="322"/>
        <end position="340"/>
    </location>
</feature>
<keyword evidence="10" id="KW-1185">Reference proteome</keyword>
<dbReference type="OMA" id="GEDFWIR"/>
<dbReference type="PANTHER" id="PTHR21421">
    <property type="entry name" value="GUSTATORY RECEPTOR"/>
    <property type="match status" value="1"/>
</dbReference>
<comment type="similarity">
    <text evidence="2">Belongs to the insect chemoreceptor superfamily. Gustatory receptor (GR) family. Gr5a subfamily.</text>
</comment>
<evidence type="ECO:0000313" key="10">
    <source>
        <dbReference type="Proteomes" id="UP000198287"/>
    </source>
</evidence>
<keyword evidence="7 9" id="KW-0675">Receptor</keyword>
<keyword evidence="3" id="KW-1003">Cell membrane</keyword>
<feature type="transmembrane region" description="Helical" evidence="8">
    <location>
        <begin position="46"/>
        <end position="65"/>
    </location>
</feature>
<evidence type="ECO:0000313" key="9">
    <source>
        <dbReference type="EMBL" id="OXA62003.1"/>
    </source>
</evidence>
<dbReference type="InterPro" id="IPR009318">
    <property type="entry name" value="Gustatory_rcpt"/>
</dbReference>
<dbReference type="OrthoDB" id="5800391at2759"/>
<evidence type="ECO:0000256" key="2">
    <source>
        <dbReference type="ARBA" id="ARBA00005327"/>
    </source>
</evidence>
<feature type="transmembrane region" description="Helical" evidence="8">
    <location>
        <begin position="166"/>
        <end position="184"/>
    </location>
</feature>
<organism evidence="9 10">
    <name type="scientific">Folsomia candida</name>
    <name type="common">Springtail</name>
    <dbReference type="NCBI Taxonomy" id="158441"/>
    <lineage>
        <taxon>Eukaryota</taxon>
        <taxon>Metazoa</taxon>
        <taxon>Ecdysozoa</taxon>
        <taxon>Arthropoda</taxon>
        <taxon>Hexapoda</taxon>
        <taxon>Collembola</taxon>
        <taxon>Entomobryomorpha</taxon>
        <taxon>Isotomoidea</taxon>
        <taxon>Isotomidae</taxon>
        <taxon>Proisotominae</taxon>
        <taxon>Folsomia</taxon>
    </lineage>
</organism>
<protein>
    <submittedName>
        <fullName evidence="9">Gustatory receptor for sugar taste 64f</fullName>
    </submittedName>
</protein>
<evidence type="ECO:0000256" key="1">
    <source>
        <dbReference type="ARBA" id="ARBA00004651"/>
    </source>
</evidence>
<dbReference type="GO" id="GO:0005886">
    <property type="term" value="C:plasma membrane"/>
    <property type="evidence" value="ECO:0007669"/>
    <property type="project" value="UniProtKB-SubCell"/>
</dbReference>
<dbReference type="Pfam" id="PF06151">
    <property type="entry name" value="Trehalose_recp"/>
    <property type="match status" value="1"/>
</dbReference>
<feature type="transmembrane region" description="Helical" evidence="8">
    <location>
        <begin position="120"/>
        <end position="145"/>
    </location>
</feature>
<sequence length="461" mass="52476">MTTTIGDLTFDLTHSHKTFPSPVSVKIKHINETPDDEELPSLRHQLRYYLIFGRILGVLPINGVFHREKQLSFSLFSLASLTTIVIASLTGFNGLVNLIGSFRKRKSNASEIAWAADHPIFYIIGTYCCIIFWINGTKFCQLFNHWKHTLSKLHFPIKDKTLPRDAAIYAGVIFMSGILENVFWNLQYFPLFNGESAKFSFSGAPASHQEDLSPLHNYYRVSHDWEQLIPYHPFWGVFVFLTNKTSLYAWNYVDVLIGIFARALYGQFKGLYEIGSEIVMASGCHNDASRFGDHASFWSHLVRDCGIICQVVAKFQEFLSQIIFVTYAGNIYFLCLQILLELSPTSPSESVLSKIYATWSFLQIIMRFFTMSLLCARIYSYAHKFTGLLEKCPMEMYTPELARFERKLQSGSICFTGLDCFVITKPLILNVIGVIVTFEIILLQSLSQSAATVENCNCTKV</sequence>
<comment type="subcellular location">
    <subcellularLocation>
        <location evidence="1">Cell membrane</location>
        <topology evidence="1">Multi-pass membrane protein</topology>
    </subcellularLocation>
</comment>
<evidence type="ECO:0000256" key="6">
    <source>
        <dbReference type="ARBA" id="ARBA00023136"/>
    </source>
</evidence>
<dbReference type="AlphaFoldDB" id="A0A226EWM0"/>
<evidence type="ECO:0000256" key="8">
    <source>
        <dbReference type="SAM" id="Phobius"/>
    </source>
</evidence>
<keyword evidence="6 8" id="KW-0472">Membrane</keyword>
<dbReference type="GO" id="GO:0050916">
    <property type="term" value="P:sensory perception of sweet taste"/>
    <property type="evidence" value="ECO:0007669"/>
    <property type="project" value="UniProtKB-ARBA"/>
</dbReference>
<dbReference type="EMBL" id="LNIX01000001">
    <property type="protein sequence ID" value="OXA62003.1"/>
    <property type="molecule type" value="Genomic_DNA"/>
</dbReference>
<gene>
    <name evidence="9" type="ORF">Fcan01_00129</name>
</gene>
<evidence type="ECO:0000256" key="4">
    <source>
        <dbReference type="ARBA" id="ARBA00022692"/>
    </source>
</evidence>
<accession>A0A226EWM0</accession>
<reference evidence="9 10" key="1">
    <citation type="submission" date="2015-12" db="EMBL/GenBank/DDBJ databases">
        <title>The genome of Folsomia candida.</title>
        <authorList>
            <person name="Faddeeva A."/>
            <person name="Derks M.F."/>
            <person name="Anvar Y."/>
            <person name="Smit S."/>
            <person name="Van Straalen N."/>
            <person name="Roelofs D."/>
        </authorList>
    </citation>
    <scope>NUCLEOTIDE SEQUENCE [LARGE SCALE GENOMIC DNA]</scope>
    <source>
        <strain evidence="9 10">VU population</strain>
        <tissue evidence="9">Whole body</tissue>
    </source>
</reference>
<name>A0A226EWM0_FOLCA</name>
<feature type="transmembrane region" description="Helical" evidence="8">
    <location>
        <begin position="360"/>
        <end position="379"/>
    </location>
</feature>
<evidence type="ECO:0000256" key="7">
    <source>
        <dbReference type="ARBA" id="ARBA00023170"/>
    </source>
</evidence>
<proteinExistence type="inferred from homology"/>
<evidence type="ECO:0000256" key="5">
    <source>
        <dbReference type="ARBA" id="ARBA00022989"/>
    </source>
</evidence>
<keyword evidence="5 8" id="KW-1133">Transmembrane helix</keyword>
<dbReference type="GO" id="GO:0008527">
    <property type="term" value="F:taste receptor activity"/>
    <property type="evidence" value="ECO:0007669"/>
    <property type="project" value="InterPro"/>
</dbReference>
<comment type="caution">
    <text evidence="9">The sequence shown here is derived from an EMBL/GenBank/DDBJ whole genome shotgun (WGS) entry which is preliminary data.</text>
</comment>
<feature type="transmembrane region" description="Helical" evidence="8">
    <location>
        <begin position="77"/>
        <end position="100"/>
    </location>
</feature>
<dbReference type="Proteomes" id="UP000198287">
    <property type="component" value="Unassembled WGS sequence"/>
</dbReference>
<dbReference type="PANTHER" id="PTHR21421:SF29">
    <property type="entry name" value="GUSTATORY RECEPTOR 5A FOR TREHALOSE-RELATED"/>
    <property type="match status" value="1"/>
</dbReference>
<evidence type="ECO:0000256" key="3">
    <source>
        <dbReference type="ARBA" id="ARBA00022475"/>
    </source>
</evidence>
<keyword evidence="4 8" id="KW-0812">Transmembrane</keyword>